<dbReference type="InterPro" id="IPR029058">
    <property type="entry name" value="AB_hydrolase_fold"/>
</dbReference>
<dbReference type="GO" id="GO:0016740">
    <property type="term" value="F:transferase activity"/>
    <property type="evidence" value="ECO:0007669"/>
    <property type="project" value="UniProtKB-KW"/>
</dbReference>
<evidence type="ECO:0000313" key="1">
    <source>
        <dbReference type="EMBL" id="SMO40396.1"/>
    </source>
</evidence>
<dbReference type="RefSeq" id="WP_185958551.1">
    <property type="nucleotide sequence ID" value="NZ_FXTK01000002.1"/>
</dbReference>
<dbReference type="SUPFAM" id="SSF53474">
    <property type="entry name" value="alpha/beta-Hydrolases"/>
    <property type="match status" value="1"/>
</dbReference>
<dbReference type="EMBL" id="FXTK01000002">
    <property type="protein sequence ID" value="SMO40396.1"/>
    <property type="molecule type" value="Genomic_DNA"/>
</dbReference>
<reference evidence="1 2" key="1">
    <citation type="submission" date="2017-05" db="EMBL/GenBank/DDBJ databases">
        <authorList>
            <person name="Varghese N."/>
            <person name="Submissions S."/>
        </authorList>
    </citation>
    <scope>NUCLEOTIDE SEQUENCE [LARGE SCALE GENOMIC DNA]</scope>
    <source>
        <strain evidence="1 2">DSM 100094</strain>
    </source>
</reference>
<keyword evidence="1" id="KW-0808">Transferase</keyword>
<dbReference type="Pfam" id="PF11316">
    <property type="entry name" value="Rhamno_transf"/>
    <property type="match status" value="1"/>
</dbReference>
<evidence type="ECO:0000313" key="2">
    <source>
        <dbReference type="Proteomes" id="UP000319014"/>
    </source>
</evidence>
<sequence length="597" mass="67553">MKVVGVCRFSLIGRGDWKDYQNKDEAEIAAAIRQRAEMLFAPKRIEQRLKTFELLTLASLKAQTDQDFQFIVLASQLMPPAYRKRLNALCAEVPQVVLRYFDLSTAPDAQRQVFTELGLEMPKVVQFRLDDDDCLCREYVEILRSALAEIPETDEPVAASVRGVLYSVTDGPLTGVYHWPAEYFSAGAALRGAGRSIYEFGHFALGRRFKSVVIEDHMSLATNSGVNDTNITPHLVKKRGMELLSADEMENAVITHFPFLTDDALAVAGLIDSEPEGPLPEEVIPAPAWYTNLANSAYRRGFYIAEDEFALQFTQRATERLYVSFDNLSDARASTTMRDPWGYAFAQKRDWSHLGVMAFRENWYRSEELFNELERLAAKDFFSRFKQVIFSGTSMGGYAACAFSSLAPGSTVIAFSPQSSLAKAVVPWEKRYSKGRKADWSGRYSDAATELHLAQKVWIFYDPLMAEDRLHAERMAGPNTVLLKTRRAGHFSAQFLRQMGELSSVVTKCVEGSLSEGQFYSTYRQAREYRRYLEQMVLHVIENGTLPSMRRLARALENMHKPQLLLTLQNAIRERNAVDADKITDTDLEGRSVSQIF</sequence>
<dbReference type="Proteomes" id="UP000319014">
    <property type="component" value="Unassembled WGS sequence"/>
</dbReference>
<keyword evidence="2" id="KW-1185">Reference proteome</keyword>
<dbReference type="InterPro" id="IPR021466">
    <property type="entry name" value="Put_rhamnosyl_transferase"/>
</dbReference>
<dbReference type="AlphaFoldDB" id="A0A521B017"/>
<accession>A0A521B017</accession>
<proteinExistence type="predicted"/>
<organism evidence="1 2">
    <name type="scientific">Paracoccus laeviglucosivorans</name>
    <dbReference type="NCBI Taxonomy" id="1197861"/>
    <lineage>
        <taxon>Bacteria</taxon>
        <taxon>Pseudomonadati</taxon>
        <taxon>Pseudomonadota</taxon>
        <taxon>Alphaproteobacteria</taxon>
        <taxon>Rhodobacterales</taxon>
        <taxon>Paracoccaceae</taxon>
        <taxon>Paracoccus</taxon>
    </lineage>
</organism>
<name>A0A521B017_9RHOB</name>
<protein>
    <submittedName>
        <fullName evidence="1">Rhamnosyl transferase</fullName>
    </submittedName>
</protein>
<gene>
    <name evidence="1" type="ORF">SAMN06265221_10219</name>
</gene>